<dbReference type="EMBL" id="JAADJG010001059">
    <property type="protein sequence ID" value="KAF4426696.1"/>
    <property type="molecule type" value="Genomic_DNA"/>
</dbReference>
<protein>
    <recommendedName>
        <fullName evidence="2">homogentisate 1,2-dioxygenase</fullName>
        <ecNumber evidence="2">1.13.11.5</ecNumber>
    </recommendedName>
</protein>
<name>A0A8H4JJS9_9HYPO</name>
<dbReference type="Pfam" id="PF20510">
    <property type="entry name" value="HgmA_N"/>
    <property type="match status" value="1"/>
</dbReference>
<evidence type="ECO:0000256" key="5">
    <source>
        <dbReference type="ARBA" id="ARBA00023002"/>
    </source>
</evidence>
<proteinExistence type="predicted"/>
<evidence type="ECO:0000256" key="6">
    <source>
        <dbReference type="ARBA" id="ARBA00023004"/>
    </source>
</evidence>
<dbReference type="GO" id="GO:0005737">
    <property type="term" value="C:cytoplasm"/>
    <property type="evidence" value="ECO:0007669"/>
    <property type="project" value="TreeGrafter"/>
</dbReference>
<dbReference type="InterPro" id="IPR011051">
    <property type="entry name" value="RmlC_Cupin_sf"/>
</dbReference>
<evidence type="ECO:0000313" key="8">
    <source>
        <dbReference type="EMBL" id="KAF4426696.1"/>
    </source>
</evidence>
<dbReference type="PANTHER" id="PTHR11056">
    <property type="entry name" value="HOMOGENTISATE 1,2-DIOXYGENASE"/>
    <property type="match status" value="1"/>
</dbReference>
<dbReference type="PANTHER" id="PTHR11056:SF0">
    <property type="entry name" value="HOMOGENTISATE 1,2-DIOXYGENASE"/>
    <property type="match status" value="1"/>
</dbReference>
<evidence type="ECO:0000256" key="2">
    <source>
        <dbReference type="ARBA" id="ARBA00013127"/>
    </source>
</evidence>
<keyword evidence="9" id="KW-1185">Reference proteome</keyword>
<dbReference type="SUPFAM" id="SSF51182">
    <property type="entry name" value="RmlC-like cupins"/>
    <property type="match status" value="1"/>
</dbReference>
<feature type="domain" description="Homogentisate 1,2-dioxygenase N-terminal" evidence="7">
    <location>
        <begin position="5"/>
        <end position="172"/>
    </location>
</feature>
<dbReference type="Proteomes" id="UP000605986">
    <property type="component" value="Unassembled WGS sequence"/>
</dbReference>
<organism evidence="8 9">
    <name type="scientific">Fusarium austroafricanum</name>
    <dbReference type="NCBI Taxonomy" id="2364996"/>
    <lineage>
        <taxon>Eukaryota</taxon>
        <taxon>Fungi</taxon>
        <taxon>Dikarya</taxon>
        <taxon>Ascomycota</taxon>
        <taxon>Pezizomycotina</taxon>
        <taxon>Sordariomycetes</taxon>
        <taxon>Hypocreomycetidae</taxon>
        <taxon>Hypocreales</taxon>
        <taxon>Nectriaceae</taxon>
        <taxon>Fusarium</taxon>
        <taxon>Fusarium concolor species complex</taxon>
    </lineage>
</organism>
<dbReference type="AlphaFoldDB" id="A0A8H4JJS9"/>
<dbReference type="GO" id="GO:0006559">
    <property type="term" value="P:L-phenylalanine catabolic process"/>
    <property type="evidence" value="ECO:0007669"/>
    <property type="project" value="UniProtKB-UniPathway"/>
</dbReference>
<dbReference type="GO" id="GO:0006570">
    <property type="term" value="P:tyrosine metabolic process"/>
    <property type="evidence" value="ECO:0007669"/>
    <property type="project" value="InterPro"/>
</dbReference>
<dbReference type="GO" id="GO:0004411">
    <property type="term" value="F:homogentisate 1,2-dioxygenase activity"/>
    <property type="evidence" value="ECO:0007669"/>
    <property type="project" value="UniProtKB-EC"/>
</dbReference>
<keyword evidence="6" id="KW-0408">Iron</keyword>
<comment type="caution">
    <text evidence="8">The sequence shown here is derived from an EMBL/GenBank/DDBJ whole genome shotgun (WGS) entry which is preliminary data.</text>
</comment>
<evidence type="ECO:0000256" key="1">
    <source>
        <dbReference type="ARBA" id="ARBA00004704"/>
    </source>
</evidence>
<accession>A0A8H4JJS9</accession>
<keyword evidence="5" id="KW-0560">Oxidoreductase</keyword>
<keyword evidence="4 8" id="KW-0223">Dioxygenase</keyword>
<comment type="pathway">
    <text evidence="1">Amino-acid degradation; L-phenylalanine degradation; acetoacetate and fumarate from L-phenylalanine: step 4/6.</text>
</comment>
<dbReference type="OrthoDB" id="1689029at2759"/>
<keyword evidence="3" id="KW-0479">Metal-binding</keyword>
<dbReference type="UniPathway" id="UPA00139">
    <property type="reaction ID" value="UER00339"/>
</dbReference>
<evidence type="ECO:0000256" key="4">
    <source>
        <dbReference type="ARBA" id="ARBA00022964"/>
    </source>
</evidence>
<dbReference type="EC" id="1.13.11.5" evidence="2"/>
<evidence type="ECO:0000259" key="7">
    <source>
        <dbReference type="Pfam" id="PF20510"/>
    </source>
</evidence>
<sequence length="195" mass="21956">MFTQPPYGLRTEKISAAAFTAEPRSANLYAYLYRVRPSYGQGTYEPYKHEYEWANPPEPNSFSPNSYIWPTFTLEKGDWTVQHLLGSSGKPLNKTGTSIWLFHPDKDMPLQTAFSSVDGDALIVPQSGALNIQTESGKFLVRQNEIPVIPRGVRYRVVLVRGKPVQGFISELNPKLKSNIKPKLNSKLNLTKEIA</sequence>
<reference evidence="8" key="1">
    <citation type="submission" date="2020-01" db="EMBL/GenBank/DDBJ databases">
        <title>Identification and distribution of gene clusters putatively required for synthesis of sphingolipid metabolism inhibitors in phylogenetically diverse species of the filamentous fungus Fusarium.</title>
        <authorList>
            <person name="Kim H.-S."/>
            <person name="Busman M."/>
            <person name="Brown D.W."/>
            <person name="Divon H."/>
            <person name="Uhlig S."/>
            <person name="Proctor R.H."/>
        </authorList>
    </citation>
    <scope>NUCLEOTIDE SEQUENCE</scope>
    <source>
        <strain evidence="8">NRRL 53441</strain>
    </source>
</reference>
<dbReference type="GO" id="GO:0046872">
    <property type="term" value="F:metal ion binding"/>
    <property type="evidence" value="ECO:0007669"/>
    <property type="project" value="UniProtKB-KW"/>
</dbReference>
<evidence type="ECO:0000313" key="9">
    <source>
        <dbReference type="Proteomes" id="UP000605986"/>
    </source>
</evidence>
<evidence type="ECO:0000256" key="3">
    <source>
        <dbReference type="ARBA" id="ARBA00022723"/>
    </source>
</evidence>
<gene>
    <name evidence="8" type="ORF">F53441_14098</name>
</gene>
<dbReference type="InterPro" id="IPR046452">
    <property type="entry name" value="HgmA_N"/>
</dbReference>
<dbReference type="InterPro" id="IPR005708">
    <property type="entry name" value="Homogentis_dOase"/>
</dbReference>